<name>A0A0L1J3Z8_ASPN3</name>
<evidence type="ECO:0000313" key="3">
    <source>
        <dbReference type="Proteomes" id="UP000037505"/>
    </source>
</evidence>
<feature type="domain" description="Aminoglycoside phosphotransferase" evidence="1">
    <location>
        <begin position="97"/>
        <end position="138"/>
    </location>
</feature>
<dbReference type="STRING" id="1509407.A0A0L1J3Z8"/>
<dbReference type="AlphaFoldDB" id="A0A0L1J3Z8"/>
<dbReference type="GeneID" id="26808391"/>
<comment type="caution">
    <text evidence="2">The sequence shown here is derived from an EMBL/GenBank/DDBJ whole genome shotgun (WGS) entry which is preliminary data.</text>
</comment>
<accession>A0A0L1J3Z8</accession>
<dbReference type="InterPro" id="IPR011009">
    <property type="entry name" value="Kinase-like_dom_sf"/>
</dbReference>
<dbReference type="InterPro" id="IPR051678">
    <property type="entry name" value="AGP_Transferase"/>
</dbReference>
<reference evidence="2 3" key="1">
    <citation type="submission" date="2014-06" db="EMBL/GenBank/DDBJ databases">
        <title>The Genome of the Aflatoxigenic Filamentous Fungus Aspergillus nomius.</title>
        <authorList>
            <person name="Moore M.G."/>
            <person name="Shannon B.M."/>
            <person name="Brian M.M."/>
        </authorList>
    </citation>
    <scope>NUCLEOTIDE SEQUENCE [LARGE SCALE GENOMIC DNA]</scope>
    <source>
        <strain evidence="2 3">NRRL 13137</strain>
    </source>
</reference>
<dbReference type="RefSeq" id="XP_015407086.1">
    <property type="nucleotide sequence ID" value="XM_015551843.1"/>
</dbReference>
<dbReference type="InterPro" id="IPR002575">
    <property type="entry name" value="Aminoglycoside_PTrfase"/>
</dbReference>
<dbReference type="Proteomes" id="UP000037505">
    <property type="component" value="Unassembled WGS sequence"/>
</dbReference>
<dbReference type="OrthoDB" id="2906425at2759"/>
<dbReference type="Pfam" id="PF01636">
    <property type="entry name" value="APH"/>
    <property type="match status" value="1"/>
</dbReference>
<gene>
    <name evidence="2" type="ORF">ANOM_006587</name>
</gene>
<sequence length="139" mass="15939">MDWSNDTYIFMSFVDGQPLDIAWNDLDYLTKTRIASQLKTYIDDLRTMGRMTYIGSADHSPVTDLIFATCPFDSEKEFNEAIVEAYHLTVPRQHIQKFLFGMIAHKERHVAFAHGDLRPPNIMIKDGNVAAIIDWELSG</sequence>
<keyword evidence="3" id="KW-1185">Reference proteome</keyword>
<dbReference type="PANTHER" id="PTHR21310:SF54">
    <property type="entry name" value="AMINOGLYCOSIDE PHOSPHOTRANSFERASE DOMAIN-CONTAINING PROTEIN"/>
    <property type="match status" value="1"/>
</dbReference>
<evidence type="ECO:0000313" key="2">
    <source>
        <dbReference type="EMBL" id="KNG86163.1"/>
    </source>
</evidence>
<protein>
    <recommendedName>
        <fullName evidence="1">Aminoglycoside phosphotransferase domain-containing protein</fullName>
    </recommendedName>
</protein>
<organism evidence="2 3">
    <name type="scientific">Aspergillus nomiae NRRL (strain ATCC 15546 / NRRL 13137 / CBS 260.88 / M93)</name>
    <dbReference type="NCBI Taxonomy" id="1509407"/>
    <lineage>
        <taxon>Eukaryota</taxon>
        <taxon>Fungi</taxon>
        <taxon>Dikarya</taxon>
        <taxon>Ascomycota</taxon>
        <taxon>Pezizomycotina</taxon>
        <taxon>Eurotiomycetes</taxon>
        <taxon>Eurotiomycetidae</taxon>
        <taxon>Eurotiales</taxon>
        <taxon>Aspergillaceae</taxon>
        <taxon>Aspergillus</taxon>
        <taxon>Aspergillus subgen. Circumdati</taxon>
    </lineage>
</organism>
<dbReference type="Gene3D" id="3.90.1200.10">
    <property type="match status" value="1"/>
</dbReference>
<evidence type="ECO:0000259" key="1">
    <source>
        <dbReference type="Pfam" id="PF01636"/>
    </source>
</evidence>
<dbReference type="PANTHER" id="PTHR21310">
    <property type="entry name" value="AMINOGLYCOSIDE PHOSPHOTRANSFERASE-RELATED-RELATED"/>
    <property type="match status" value="1"/>
</dbReference>
<dbReference type="EMBL" id="JNOM01000126">
    <property type="protein sequence ID" value="KNG86163.1"/>
    <property type="molecule type" value="Genomic_DNA"/>
</dbReference>
<dbReference type="SUPFAM" id="SSF56112">
    <property type="entry name" value="Protein kinase-like (PK-like)"/>
    <property type="match status" value="1"/>
</dbReference>
<proteinExistence type="predicted"/>